<dbReference type="AlphaFoldDB" id="A0A1N7EU45"/>
<evidence type="ECO:0000256" key="2">
    <source>
        <dbReference type="SAM" id="Phobius"/>
    </source>
</evidence>
<keyword evidence="2" id="KW-0472">Membrane</keyword>
<feature type="region of interest" description="Disordered" evidence="1">
    <location>
        <begin position="45"/>
        <end position="102"/>
    </location>
</feature>
<accession>A0A1N7EU45</accession>
<evidence type="ECO:0000256" key="1">
    <source>
        <dbReference type="SAM" id="MobiDB-lite"/>
    </source>
</evidence>
<gene>
    <name evidence="3" type="ORF">SAMN05421752_10552</name>
</gene>
<dbReference type="Pfam" id="PF26467">
    <property type="entry name" value="DUF8143"/>
    <property type="match status" value="1"/>
</dbReference>
<keyword evidence="2" id="KW-0812">Transmembrane</keyword>
<evidence type="ECO:0000313" key="3">
    <source>
        <dbReference type="EMBL" id="SIR91524.1"/>
    </source>
</evidence>
<dbReference type="Proteomes" id="UP000185936">
    <property type="component" value="Unassembled WGS sequence"/>
</dbReference>
<keyword evidence="4" id="KW-1185">Reference proteome</keyword>
<feature type="transmembrane region" description="Helical" evidence="2">
    <location>
        <begin position="12"/>
        <end position="35"/>
    </location>
</feature>
<sequence length="102" mass="10818">MLLSDNVERGIMVAALLVFVLLLSVLVPLVLYLLISNEIANPTLVDRETAEREAKAQGGLGTRGRDRDADGRAGPSADTNGRASGDTETNSWGVQSPRGQRG</sequence>
<organism evidence="3 4">
    <name type="scientific">Natronorubrum thiooxidans</name>
    <dbReference type="NCBI Taxonomy" id="308853"/>
    <lineage>
        <taxon>Archaea</taxon>
        <taxon>Methanobacteriati</taxon>
        <taxon>Methanobacteriota</taxon>
        <taxon>Stenosarchaea group</taxon>
        <taxon>Halobacteria</taxon>
        <taxon>Halobacteriales</taxon>
        <taxon>Natrialbaceae</taxon>
        <taxon>Natronorubrum</taxon>
    </lineage>
</organism>
<evidence type="ECO:0000313" key="4">
    <source>
        <dbReference type="Proteomes" id="UP000185936"/>
    </source>
</evidence>
<proteinExistence type="predicted"/>
<reference evidence="4" key="1">
    <citation type="submission" date="2017-01" db="EMBL/GenBank/DDBJ databases">
        <authorList>
            <person name="Varghese N."/>
            <person name="Submissions S."/>
        </authorList>
    </citation>
    <scope>NUCLEOTIDE SEQUENCE [LARGE SCALE GENOMIC DNA]</scope>
    <source>
        <strain evidence="4">type strain: HArc-</strain>
    </source>
</reference>
<protein>
    <submittedName>
        <fullName evidence="3">Uncharacterized protein</fullName>
    </submittedName>
</protein>
<dbReference type="EMBL" id="FTNR01000005">
    <property type="protein sequence ID" value="SIR91524.1"/>
    <property type="molecule type" value="Genomic_DNA"/>
</dbReference>
<dbReference type="InterPro" id="IPR058456">
    <property type="entry name" value="DUF8143"/>
</dbReference>
<keyword evidence="2" id="KW-1133">Transmembrane helix</keyword>
<feature type="compositionally biased region" description="Polar residues" evidence="1">
    <location>
        <begin position="79"/>
        <end position="102"/>
    </location>
</feature>
<name>A0A1N7EU45_9EURY</name>
<feature type="compositionally biased region" description="Basic and acidic residues" evidence="1">
    <location>
        <begin position="45"/>
        <end position="55"/>
    </location>
</feature>